<evidence type="ECO:0000256" key="5">
    <source>
        <dbReference type="ARBA" id="ARBA00022679"/>
    </source>
</evidence>
<evidence type="ECO:0000256" key="1">
    <source>
        <dbReference type="ARBA" id="ARBA00004726"/>
    </source>
</evidence>
<dbReference type="UniPathway" id="UPA00277">
    <property type="reaction ID" value="UER00407"/>
</dbReference>
<evidence type="ECO:0000256" key="4">
    <source>
        <dbReference type="ARBA" id="ARBA00022643"/>
    </source>
</evidence>
<feature type="compositionally biased region" description="Basic and acidic residues" evidence="12">
    <location>
        <begin position="321"/>
        <end position="330"/>
    </location>
</feature>
<dbReference type="EC" id="2.7.1.26" evidence="13"/>
<accession>A0A087EC78</accession>
<comment type="catalytic activity">
    <reaction evidence="11">
        <text>FMN + ATP + H(+) = FAD + diphosphate</text>
        <dbReference type="Rhea" id="RHEA:17237"/>
        <dbReference type="ChEBI" id="CHEBI:15378"/>
        <dbReference type="ChEBI" id="CHEBI:30616"/>
        <dbReference type="ChEBI" id="CHEBI:33019"/>
        <dbReference type="ChEBI" id="CHEBI:57692"/>
        <dbReference type="ChEBI" id="CHEBI:58210"/>
        <dbReference type="EC" id="2.7.7.2"/>
    </reaction>
</comment>
<keyword evidence="3" id="KW-0285">Flavoprotein</keyword>
<keyword evidence="8" id="KW-0274">FAD</keyword>
<gene>
    <name evidence="13" type="ORF">BITS_0039</name>
</gene>
<dbReference type="STRING" id="356829.BITS_0039"/>
<dbReference type="RefSeq" id="WP_026641522.1">
    <property type="nucleotide sequence ID" value="NZ_JAXEUP010000038.1"/>
</dbReference>
<feature type="region of interest" description="Disordered" evidence="12">
    <location>
        <begin position="299"/>
        <end position="334"/>
    </location>
</feature>
<organism evidence="13 14">
    <name type="scientific">Bifidobacterium tsurumiense</name>
    <dbReference type="NCBI Taxonomy" id="356829"/>
    <lineage>
        <taxon>Bacteria</taxon>
        <taxon>Bacillati</taxon>
        <taxon>Actinomycetota</taxon>
        <taxon>Actinomycetes</taxon>
        <taxon>Bifidobacteriales</taxon>
        <taxon>Bifidobacteriaceae</taxon>
        <taxon>Bifidobacterium</taxon>
    </lineage>
</organism>
<dbReference type="GO" id="GO:0006747">
    <property type="term" value="P:FAD biosynthetic process"/>
    <property type="evidence" value="ECO:0007669"/>
    <property type="project" value="UniProtKB-UniPathway"/>
</dbReference>
<keyword evidence="4" id="KW-0288">FMN</keyword>
<comment type="pathway">
    <text evidence="1">Cofactor biosynthesis; FAD biosynthesis; FAD from FMN: step 1/1.</text>
</comment>
<evidence type="ECO:0000256" key="11">
    <source>
        <dbReference type="ARBA" id="ARBA00049494"/>
    </source>
</evidence>
<dbReference type="InterPro" id="IPR023465">
    <property type="entry name" value="Riboflavin_kinase_dom_sf"/>
</dbReference>
<dbReference type="GO" id="GO:0008531">
    <property type="term" value="F:riboflavin kinase activity"/>
    <property type="evidence" value="ECO:0007669"/>
    <property type="project" value="UniProtKB-EC"/>
</dbReference>
<dbReference type="Pfam" id="PF01687">
    <property type="entry name" value="Flavokinase"/>
    <property type="match status" value="1"/>
</dbReference>
<dbReference type="EC" id="2.7.7.2" evidence="13"/>
<dbReference type="InterPro" id="IPR014729">
    <property type="entry name" value="Rossmann-like_a/b/a_fold"/>
</dbReference>
<evidence type="ECO:0000313" key="13">
    <source>
        <dbReference type="EMBL" id="KFJ05379.1"/>
    </source>
</evidence>
<comment type="catalytic activity">
    <reaction evidence="10">
        <text>riboflavin + ATP = FMN + ADP + H(+)</text>
        <dbReference type="Rhea" id="RHEA:14357"/>
        <dbReference type="ChEBI" id="CHEBI:15378"/>
        <dbReference type="ChEBI" id="CHEBI:30616"/>
        <dbReference type="ChEBI" id="CHEBI:57986"/>
        <dbReference type="ChEBI" id="CHEBI:58210"/>
        <dbReference type="ChEBI" id="CHEBI:456216"/>
        <dbReference type="EC" id="2.7.1.26"/>
    </reaction>
</comment>
<dbReference type="InterPro" id="IPR015864">
    <property type="entry name" value="FAD_synthase"/>
</dbReference>
<dbReference type="SMART" id="SM00904">
    <property type="entry name" value="Flavokinase"/>
    <property type="match status" value="1"/>
</dbReference>
<dbReference type="CDD" id="cd02064">
    <property type="entry name" value="FAD_synthetase_N"/>
    <property type="match status" value="1"/>
</dbReference>
<keyword evidence="14" id="KW-1185">Reference proteome</keyword>
<sequence>MNITTLIPDNSGLVDWPTLSADKKAVVTVGAFDGMHRGHRAVIERTVQQAKATQSFSVVIMFDPRPNLVHQYAGQHQGMDLPEDAHDDQKISGIRQRLRIMRELGVDHVLVVRYTLAFAAKSYRFFLGQLVGKLGMRMLVLGADAVMGANRAGDIKAISLLAQATGVFQLEVVDDLGPGYVRVPASITPQAPESEGEPVDPTASMNKAELRAWSKSVQGRKVRVWSSSHVRYLLSQGRIKDANEVLGHAHGIEGTVVHGEQRGRTIGFPTANLDTVVDGYLPVDGVYAGWLIDLGEQDSKTSESADSEASDGHKNNSVQQYRDEDARSDSARLAPHSPWRWPAAISIGTKPTYSEETGIAERAVEAYALHDDWLDLYGHRVCVEFAGFLRPQIAFDGTDALVEALKKNVEETKELTRDML</sequence>
<evidence type="ECO:0000256" key="3">
    <source>
        <dbReference type="ARBA" id="ARBA00022630"/>
    </source>
</evidence>
<dbReference type="Gene3D" id="2.40.30.30">
    <property type="entry name" value="Riboflavin kinase-like"/>
    <property type="match status" value="1"/>
</dbReference>
<evidence type="ECO:0000256" key="2">
    <source>
        <dbReference type="ARBA" id="ARBA00010214"/>
    </source>
</evidence>
<dbReference type="AlphaFoldDB" id="A0A087EC78"/>
<dbReference type="SUPFAM" id="SSF52374">
    <property type="entry name" value="Nucleotidylyl transferase"/>
    <property type="match status" value="1"/>
</dbReference>
<dbReference type="InterPro" id="IPR015865">
    <property type="entry name" value="Riboflavin_kinase_bac/euk"/>
</dbReference>
<keyword evidence="7" id="KW-0547">Nucleotide-binding</keyword>
<keyword evidence="13" id="KW-0418">Kinase</keyword>
<evidence type="ECO:0000256" key="10">
    <source>
        <dbReference type="ARBA" id="ARBA00047880"/>
    </source>
</evidence>
<dbReference type="PANTHER" id="PTHR22749">
    <property type="entry name" value="RIBOFLAVIN KINASE/FMN ADENYLYLTRANSFERASE"/>
    <property type="match status" value="1"/>
</dbReference>
<dbReference type="eggNOG" id="COG0196">
    <property type="taxonomic scope" value="Bacteria"/>
</dbReference>
<comment type="similarity">
    <text evidence="2">Belongs to the RibF family.</text>
</comment>
<evidence type="ECO:0000256" key="6">
    <source>
        <dbReference type="ARBA" id="ARBA00022695"/>
    </source>
</evidence>
<dbReference type="Proteomes" id="UP000029080">
    <property type="component" value="Unassembled WGS sequence"/>
</dbReference>
<dbReference type="Gene3D" id="3.40.50.620">
    <property type="entry name" value="HUPs"/>
    <property type="match status" value="1"/>
</dbReference>
<reference evidence="13 14" key="1">
    <citation type="submission" date="2014-03" db="EMBL/GenBank/DDBJ databases">
        <title>Genomics of Bifidobacteria.</title>
        <authorList>
            <person name="Ventura M."/>
            <person name="Milani C."/>
            <person name="Lugli G.A."/>
        </authorList>
    </citation>
    <scope>NUCLEOTIDE SEQUENCE [LARGE SCALE GENOMIC DNA]</scope>
    <source>
        <strain evidence="13 14">JCM 13495</strain>
    </source>
</reference>
<name>A0A087EC78_9BIFI</name>
<proteinExistence type="inferred from homology"/>
<evidence type="ECO:0000256" key="9">
    <source>
        <dbReference type="ARBA" id="ARBA00022840"/>
    </source>
</evidence>
<dbReference type="OrthoDB" id="9803667at2"/>
<evidence type="ECO:0000256" key="8">
    <source>
        <dbReference type="ARBA" id="ARBA00022827"/>
    </source>
</evidence>
<dbReference type="GO" id="GO:0009398">
    <property type="term" value="P:FMN biosynthetic process"/>
    <property type="evidence" value="ECO:0007669"/>
    <property type="project" value="TreeGrafter"/>
</dbReference>
<dbReference type="EMBL" id="JGZU01000015">
    <property type="protein sequence ID" value="KFJ05379.1"/>
    <property type="molecule type" value="Genomic_DNA"/>
</dbReference>
<dbReference type="Pfam" id="PF06574">
    <property type="entry name" value="FAD_syn"/>
    <property type="match status" value="1"/>
</dbReference>
<evidence type="ECO:0000256" key="12">
    <source>
        <dbReference type="SAM" id="MobiDB-lite"/>
    </source>
</evidence>
<dbReference type="GO" id="GO:0003919">
    <property type="term" value="F:FMN adenylyltransferase activity"/>
    <property type="evidence" value="ECO:0007669"/>
    <property type="project" value="UniProtKB-EC"/>
</dbReference>
<dbReference type="GO" id="GO:0005524">
    <property type="term" value="F:ATP binding"/>
    <property type="evidence" value="ECO:0007669"/>
    <property type="project" value="UniProtKB-KW"/>
</dbReference>
<dbReference type="GO" id="GO:0009231">
    <property type="term" value="P:riboflavin biosynthetic process"/>
    <property type="evidence" value="ECO:0007669"/>
    <property type="project" value="InterPro"/>
</dbReference>
<dbReference type="PANTHER" id="PTHR22749:SF6">
    <property type="entry name" value="RIBOFLAVIN KINASE"/>
    <property type="match status" value="1"/>
</dbReference>
<dbReference type="InterPro" id="IPR023468">
    <property type="entry name" value="Riboflavin_kinase"/>
</dbReference>
<evidence type="ECO:0000256" key="7">
    <source>
        <dbReference type="ARBA" id="ARBA00022741"/>
    </source>
</evidence>
<keyword evidence="6 13" id="KW-0548">Nucleotidyltransferase</keyword>
<evidence type="ECO:0000313" key="14">
    <source>
        <dbReference type="Proteomes" id="UP000029080"/>
    </source>
</evidence>
<protein>
    <submittedName>
        <fullName evidence="13">Riboflavin kinase/FMN adenylyltransferase</fullName>
        <ecNumber evidence="13">2.7.1.26</ecNumber>
        <ecNumber evidence="13">2.7.7.2</ecNumber>
    </submittedName>
</protein>
<dbReference type="SUPFAM" id="SSF82114">
    <property type="entry name" value="Riboflavin kinase-like"/>
    <property type="match status" value="1"/>
</dbReference>
<comment type="caution">
    <text evidence="13">The sequence shown here is derived from an EMBL/GenBank/DDBJ whole genome shotgun (WGS) entry which is preliminary data.</text>
</comment>
<keyword evidence="9" id="KW-0067">ATP-binding</keyword>
<keyword evidence="5 13" id="KW-0808">Transferase</keyword>